<dbReference type="EMBL" id="CAINUL010000001">
    <property type="protein sequence ID" value="CAD0106115.1"/>
    <property type="molecule type" value="Genomic_DNA"/>
</dbReference>
<gene>
    <name evidence="1" type="ORF">AWRI4620_LOCUS370</name>
</gene>
<name>A0A9N8KAI6_9PEZI</name>
<evidence type="ECO:0000313" key="1">
    <source>
        <dbReference type="EMBL" id="CAD0106115.1"/>
    </source>
</evidence>
<comment type="caution">
    <text evidence="1">The sequence shown here is derived from an EMBL/GenBank/DDBJ whole genome shotgun (WGS) entry which is preliminary data.</text>
</comment>
<sequence>MQWFTADGFFVAAPFQQWLATNIDMVGDADPKNVVDETAGLVSAQSVQPDGLQDLLNVIKTGPPAAAAPRKRG</sequence>
<protein>
    <submittedName>
        <fullName evidence="1">Uncharacterized protein</fullName>
    </submittedName>
</protein>
<organism evidence="1 2">
    <name type="scientific">Aureobasidium uvarum</name>
    <dbReference type="NCBI Taxonomy" id="2773716"/>
    <lineage>
        <taxon>Eukaryota</taxon>
        <taxon>Fungi</taxon>
        <taxon>Dikarya</taxon>
        <taxon>Ascomycota</taxon>
        <taxon>Pezizomycotina</taxon>
        <taxon>Dothideomycetes</taxon>
        <taxon>Dothideomycetidae</taxon>
        <taxon>Dothideales</taxon>
        <taxon>Saccotheciaceae</taxon>
        <taxon>Aureobasidium</taxon>
    </lineage>
</organism>
<reference evidence="1" key="1">
    <citation type="submission" date="2020-06" db="EMBL/GenBank/DDBJ databases">
        <authorList>
            <person name="Onetto C."/>
        </authorList>
    </citation>
    <scope>NUCLEOTIDE SEQUENCE</scope>
</reference>
<dbReference type="Proteomes" id="UP000745764">
    <property type="component" value="Unassembled WGS sequence"/>
</dbReference>
<dbReference type="OrthoDB" id="29558at2759"/>
<proteinExistence type="predicted"/>
<evidence type="ECO:0000313" key="2">
    <source>
        <dbReference type="Proteomes" id="UP000745764"/>
    </source>
</evidence>
<dbReference type="AlphaFoldDB" id="A0A9N8KAI6"/>
<keyword evidence="2" id="KW-1185">Reference proteome</keyword>
<accession>A0A9N8KAI6</accession>